<reference evidence="1 2" key="1">
    <citation type="submission" date="2018-05" db="EMBL/GenBank/DDBJ databases">
        <title>Komagataeibacter cocois sp. nov., for a novel cellulose- producing strain isolated from coconut milk.</title>
        <authorList>
            <person name="Liu L."/>
            <person name="Wang Y."/>
            <person name="Liu S."/>
            <person name="Bi J."/>
            <person name="Chen H."/>
            <person name="Deng J."/>
            <person name="Zhang C."/>
            <person name="Hu Q."/>
            <person name="Li C."/>
        </authorList>
    </citation>
    <scope>NUCLEOTIDE SEQUENCE [LARGE SCALE GENOMIC DNA]</scope>
    <source>
        <strain evidence="1 2">WE7</strain>
    </source>
</reference>
<dbReference type="Proteomes" id="UP000252680">
    <property type="component" value="Unassembled WGS sequence"/>
</dbReference>
<comment type="caution">
    <text evidence="1">The sequence shown here is derived from an EMBL/GenBank/DDBJ whole genome shotgun (WGS) entry which is preliminary data.</text>
</comment>
<dbReference type="EMBL" id="QEXL01000007">
    <property type="protein sequence ID" value="RBM07760.1"/>
    <property type="molecule type" value="Genomic_DNA"/>
</dbReference>
<keyword evidence="2" id="KW-1185">Reference proteome</keyword>
<dbReference type="OrthoDB" id="7507358at2"/>
<protein>
    <submittedName>
        <fullName evidence="1">Uncharacterized protein</fullName>
    </submittedName>
</protein>
<evidence type="ECO:0000313" key="2">
    <source>
        <dbReference type="Proteomes" id="UP000252680"/>
    </source>
</evidence>
<gene>
    <name evidence="1" type="ORF">NJLHNGOC_07020</name>
</gene>
<accession>A0A365YYX1</accession>
<organism evidence="1 2">
    <name type="scientific">Novacetimonas cocois</name>
    <dbReference type="NCBI Taxonomy" id="1747507"/>
    <lineage>
        <taxon>Bacteria</taxon>
        <taxon>Pseudomonadati</taxon>
        <taxon>Pseudomonadota</taxon>
        <taxon>Alphaproteobacteria</taxon>
        <taxon>Acetobacterales</taxon>
        <taxon>Acetobacteraceae</taxon>
        <taxon>Novacetimonas</taxon>
    </lineage>
</organism>
<proteinExistence type="predicted"/>
<dbReference type="RefSeq" id="WP_113595723.1">
    <property type="nucleotide sequence ID" value="NZ_QEXL01000007.1"/>
</dbReference>
<evidence type="ECO:0000313" key="1">
    <source>
        <dbReference type="EMBL" id="RBM07760.1"/>
    </source>
</evidence>
<name>A0A365YYX1_9PROT</name>
<dbReference type="AlphaFoldDB" id="A0A365YYX1"/>
<sequence length="124" mass="12941">MNLFGAACAVTGAVGPGIAATLKLSSGSAGNADFTRTPLYREVPATIRVQALSSDELAHVGDLSQQGDLRIVYVAGVVGGMDRAAGTGGDMVNFDGADWLVVRQMEQWGTAWSKLMVRRQSPAT</sequence>